<dbReference type="Proteomes" id="UP000007437">
    <property type="component" value="Chromosome"/>
</dbReference>
<keyword evidence="2" id="KW-0670">Pyruvate</keyword>
<dbReference type="HOGENOM" id="CLU_2022421_0_0_4"/>
<accession>E5AQ41</accession>
<protein>
    <submittedName>
        <fullName evidence="2">Hydroxypyruvate isomerase</fullName>
        <ecNumber evidence="2">5.3.1.22</ecNumber>
    </submittedName>
</protein>
<name>E5AQ41_MYCRK</name>
<keyword evidence="2" id="KW-0413">Isomerase</keyword>
<dbReference type="GO" id="GO:0008903">
    <property type="term" value="F:hydroxypyruvate isomerase activity"/>
    <property type="evidence" value="ECO:0007669"/>
    <property type="project" value="UniProtKB-EC"/>
</dbReference>
<dbReference type="EC" id="5.3.1.22" evidence="2"/>
<evidence type="ECO:0000313" key="3">
    <source>
        <dbReference type="Proteomes" id="UP000007437"/>
    </source>
</evidence>
<reference evidence="2 3" key="1">
    <citation type="journal article" date="2011" name="J. Bacteriol.">
        <title>Complete genome sequence of Burkholderia rhizoxinica, an endosymbiont of Rhizopus microsporus.</title>
        <authorList>
            <person name="Lackner G."/>
            <person name="Moebius N."/>
            <person name="Partida-Martinez L."/>
            <person name="Hertweck C."/>
        </authorList>
    </citation>
    <scope>NUCLEOTIDE SEQUENCE [LARGE SCALE GENOMIC DNA]</scope>
    <source>
        <strain evidence="3">DSM 19002 / CIP 109453 / HKI 454</strain>
    </source>
</reference>
<evidence type="ECO:0000313" key="2">
    <source>
        <dbReference type="EMBL" id="CBW74723.1"/>
    </source>
</evidence>
<dbReference type="AlphaFoldDB" id="E5AQ41"/>
<feature type="region of interest" description="Disordered" evidence="1">
    <location>
        <begin position="1"/>
        <end position="23"/>
    </location>
</feature>
<organism evidence="2 3">
    <name type="scientific">Mycetohabitans rhizoxinica (strain DSM 19002 / CIP 109453 / HKI 454)</name>
    <name type="common">Paraburkholderia rhizoxinica</name>
    <dbReference type="NCBI Taxonomy" id="882378"/>
    <lineage>
        <taxon>Bacteria</taxon>
        <taxon>Pseudomonadati</taxon>
        <taxon>Pseudomonadota</taxon>
        <taxon>Betaproteobacteria</taxon>
        <taxon>Burkholderiales</taxon>
        <taxon>Burkholderiaceae</taxon>
        <taxon>Mycetohabitans</taxon>
    </lineage>
</organism>
<proteinExistence type="predicted"/>
<sequence length="122" mass="13462">MPQLASDPPNSNAAGSSYRPRTPSSVHCDARFSNHRCSLPSIWISSPRHARRAAGEAVVHGITIVIEPISLRDMPGYLLNRQSEAETARRRICVGCVRCGKEVRVGCVMAGRQLGNWLHDMR</sequence>
<dbReference type="KEGG" id="brh:RBRH_02943"/>
<evidence type="ECO:0000256" key="1">
    <source>
        <dbReference type="SAM" id="MobiDB-lite"/>
    </source>
</evidence>
<gene>
    <name evidence="2" type="ordered locus">RBRH_02943</name>
</gene>
<dbReference type="EMBL" id="FR687359">
    <property type="protein sequence ID" value="CBW74723.1"/>
    <property type="molecule type" value="Genomic_DNA"/>
</dbReference>